<dbReference type="EMBL" id="HBIB01012994">
    <property type="protein sequence ID" value="CAE0246369.1"/>
    <property type="molecule type" value="Transcribed_RNA"/>
</dbReference>
<evidence type="ECO:0000313" key="1">
    <source>
        <dbReference type="EMBL" id="CAE0246369.1"/>
    </source>
</evidence>
<gene>
    <name evidence="1" type="ORF">PBIL07802_LOCUS8552</name>
</gene>
<proteinExistence type="predicted"/>
<dbReference type="AlphaFoldDB" id="A0A7S3G1R6"/>
<protein>
    <submittedName>
        <fullName evidence="1">Uncharacterized protein</fullName>
    </submittedName>
</protein>
<organism evidence="1">
    <name type="scientific">Palpitomonas bilix</name>
    <dbReference type="NCBI Taxonomy" id="652834"/>
    <lineage>
        <taxon>Eukaryota</taxon>
        <taxon>Eukaryota incertae sedis</taxon>
    </lineage>
</organism>
<reference evidence="1" key="1">
    <citation type="submission" date="2021-01" db="EMBL/GenBank/DDBJ databases">
        <authorList>
            <person name="Corre E."/>
            <person name="Pelletier E."/>
            <person name="Niang G."/>
            <person name="Scheremetjew M."/>
            <person name="Finn R."/>
            <person name="Kale V."/>
            <person name="Holt S."/>
            <person name="Cochrane G."/>
            <person name="Meng A."/>
            <person name="Brown T."/>
            <person name="Cohen L."/>
        </authorList>
    </citation>
    <scope>NUCLEOTIDE SEQUENCE</scope>
    <source>
        <strain evidence="1">NIES-2562</strain>
    </source>
</reference>
<name>A0A7S3G1R6_9EUKA</name>
<accession>A0A7S3G1R6</accession>
<sequence>MSPAAAPVKRYEYSVFCFLDASANSRLLFLCPLGCPYLQFKREATRKEAEEQKGGEEEMMTKSYALCIDFCPISIKPECVTKVRLHVCTLEVQYASAKRRKLSFALEVTHTIRSLPNARAIR</sequence>